<dbReference type="AlphaFoldDB" id="E4ZUN4"/>
<proteinExistence type="predicted"/>
<gene>
    <name evidence="2" type="ORF">LEMA_P115280.1</name>
</gene>
<protein>
    <submittedName>
        <fullName evidence="2">Predicted protein</fullName>
    </submittedName>
</protein>
<dbReference type="HOGENOM" id="CLU_1586777_0_0_1"/>
<evidence type="ECO:0000313" key="3">
    <source>
        <dbReference type="Proteomes" id="UP000002668"/>
    </source>
</evidence>
<feature type="chain" id="PRO_5003192158" evidence="1">
    <location>
        <begin position="24"/>
        <end position="168"/>
    </location>
</feature>
<organism evidence="3">
    <name type="scientific">Leptosphaeria maculans (strain JN3 / isolate v23.1.3 / race Av1-4-5-6-7-8)</name>
    <name type="common">Blackleg fungus</name>
    <name type="synonym">Phoma lingam</name>
    <dbReference type="NCBI Taxonomy" id="985895"/>
    <lineage>
        <taxon>Eukaryota</taxon>
        <taxon>Fungi</taxon>
        <taxon>Dikarya</taxon>
        <taxon>Ascomycota</taxon>
        <taxon>Pezizomycotina</taxon>
        <taxon>Dothideomycetes</taxon>
        <taxon>Pleosporomycetidae</taxon>
        <taxon>Pleosporales</taxon>
        <taxon>Pleosporineae</taxon>
        <taxon>Leptosphaeriaceae</taxon>
        <taxon>Plenodomus</taxon>
        <taxon>Plenodomus lingam/Leptosphaeria maculans species complex</taxon>
    </lineage>
</organism>
<dbReference type="VEuPathDB" id="FungiDB:LEMA_P115280.1"/>
<dbReference type="InParanoid" id="E4ZUN4"/>
<feature type="signal peptide" evidence="1">
    <location>
        <begin position="1"/>
        <end position="23"/>
    </location>
</feature>
<keyword evidence="3" id="KW-1185">Reference proteome</keyword>
<evidence type="ECO:0000313" key="2">
    <source>
        <dbReference type="EMBL" id="CBX95113.1"/>
    </source>
</evidence>
<evidence type="ECO:0000256" key="1">
    <source>
        <dbReference type="SAM" id="SignalP"/>
    </source>
</evidence>
<dbReference type="EMBL" id="FP929126">
    <property type="protein sequence ID" value="CBX95113.1"/>
    <property type="molecule type" value="Genomic_DNA"/>
</dbReference>
<dbReference type="Proteomes" id="UP000002668">
    <property type="component" value="Genome"/>
</dbReference>
<accession>E4ZUN4</accession>
<reference evidence="3" key="1">
    <citation type="journal article" date="2011" name="Nat. Commun.">
        <title>Effector diversification within compartments of the Leptosphaeria maculans genome affected by Repeat-Induced Point mutations.</title>
        <authorList>
            <person name="Rouxel T."/>
            <person name="Grandaubert J."/>
            <person name="Hane J.K."/>
            <person name="Hoede C."/>
            <person name="van de Wouw A.P."/>
            <person name="Couloux A."/>
            <person name="Dominguez V."/>
            <person name="Anthouard V."/>
            <person name="Bally P."/>
            <person name="Bourras S."/>
            <person name="Cozijnsen A.J."/>
            <person name="Ciuffetti L.M."/>
            <person name="Degrave A."/>
            <person name="Dilmaghani A."/>
            <person name="Duret L."/>
            <person name="Fudal I."/>
            <person name="Goodwin S.B."/>
            <person name="Gout L."/>
            <person name="Glaser N."/>
            <person name="Linglin J."/>
            <person name="Kema G.H.J."/>
            <person name="Lapalu N."/>
            <person name="Lawrence C.B."/>
            <person name="May K."/>
            <person name="Meyer M."/>
            <person name="Ollivier B."/>
            <person name="Poulain J."/>
            <person name="Schoch C.L."/>
            <person name="Simon A."/>
            <person name="Spatafora J.W."/>
            <person name="Stachowiak A."/>
            <person name="Turgeon B.G."/>
            <person name="Tyler B.M."/>
            <person name="Vincent D."/>
            <person name="Weissenbach J."/>
            <person name="Amselem J."/>
            <person name="Quesneville H."/>
            <person name="Oliver R.P."/>
            <person name="Wincker P."/>
            <person name="Balesdent M.-H."/>
            <person name="Howlett B.J."/>
        </authorList>
    </citation>
    <scope>NUCLEOTIDE SEQUENCE [LARGE SCALE GENOMIC DNA]</scope>
    <source>
        <strain evidence="3">JN3 / isolate v23.1.3 / race Av1-4-5-6-7-8</strain>
    </source>
</reference>
<name>E4ZUN4_LEPMJ</name>
<keyword evidence="1" id="KW-0732">Signal</keyword>
<sequence length="168" mass="18715">MSPTDWRSLVWLRCQLLCGMVDGRQLHAADNTIPPLLPHPPSINAALADKLETDGQPASQRRLPVRLRGRMMDSTLRGRSEEVASRNVPPLSVARRRLCSRFSGVPLGACEAEIRFKQSATLALFKCPRLKALLRLHPAACESKPEVLPLCRIRLPPSALRRRGRLST</sequence>